<evidence type="ECO:0000313" key="14">
    <source>
        <dbReference type="EMBL" id="SFC72429.1"/>
    </source>
</evidence>
<dbReference type="PROSITE" id="PS50109">
    <property type="entry name" value="HIS_KIN"/>
    <property type="match status" value="1"/>
</dbReference>
<keyword evidence="3 11" id="KW-0597">Phosphoprotein</keyword>
<keyword evidence="5" id="KW-0547">Nucleotide-binding</keyword>
<dbReference type="SMART" id="SM00448">
    <property type="entry name" value="REC"/>
    <property type="match status" value="1"/>
</dbReference>
<sequence length="642" mass="72188">MKPDKDIDFEIIDQISVGLIGITSQRNIFLWNLWMEQYSGLKSNITLDKSLASIFPQAYSGRLLNAINTVFEHKMPSLLSNVFNHTVFPLYSFNQSLIQQSINVFPVNYKGETCCIIQVIDVSAAVAREQALECQVIERKKAELAKSEFLANMSHEIRTPLNGVLGMLELLKCDDLAPKTQEYINVAYSSANALLYIVNDVLDFSKIEAGKYDIELTSFNLLEFLEEIILSFAMAAQQKRVELNLDASKLKIMMVKGDPNRIKQVLMNVISNALKFTEVGQITVKVEILPIDHQNAQFICQVIDTGIGIKKQCQKALFSPFKQADTSIALKYGGTGLGLSIARQLCHLMGGDIEVKSEVGQGSCFTFDIMLNYKAVHIEKPILKNKQALIIGLSTLSASILSAYLTEAGCDVLITDSVLEISDFTQAEIEFLFISAEFYEKHFDLINLHIHHRGSKIKPIAVYPYFLKSKHIKSPYVLTQPILKSNLLDLIQDKPKPVKKSMSLTQGLQRHLYILVVEDNPINQIVIKEILTKLGYQFKLAKDGIEALDILQNPQNPIFDVILMDCKMPRLDGFETTLCIRQGKAGDKYKSIHIIALTANAIETEKQHCFDSGMDDFLSKPIDVEKLFQTLNTFESNKLKIT</sequence>
<dbReference type="Pfam" id="PF00512">
    <property type="entry name" value="HisKA"/>
    <property type="match status" value="1"/>
</dbReference>
<dbReference type="InterPro" id="IPR036890">
    <property type="entry name" value="HATPase_C_sf"/>
</dbReference>
<dbReference type="InterPro" id="IPR036097">
    <property type="entry name" value="HisK_dim/P_sf"/>
</dbReference>
<keyword evidence="15" id="KW-1185">Reference proteome</keyword>
<evidence type="ECO:0000256" key="9">
    <source>
        <dbReference type="ARBA" id="ARBA00064003"/>
    </source>
</evidence>
<evidence type="ECO:0000259" key="13">
    <source>
        <dbReference type="PROSITE" id="PS50110"/>
    </source>
</evidence>
<evidence type="ECO:0000313" key="15">
    <source>
        <dbReference type="Proteomes" id="UP000198862"/>
    </source>
</evidence>
<dbReference type="OrthoDB" id="9810730at2"/>
<dbReference type="InterPro" id="IPR035965">
    <property type="entry name" value="PAS-like_dom_sf"/>
</dbReference>
<reference evidence="14 15" key="1">
    <citation type="submission" date="2016-10" db="EMBL/GenBank/DDBJ databases">
        <authorList>
            <person name="de Groot N.N."/>
        </authorList>
    </citation>
    <scope>NUCLEOTIDE SEQUENCE [LARGE SCALE GENOMIC DNA]</scope>
    <source>
        <strain evidence="14 15">DSM 6059</strain>
    </source>
</reference>
<evidence type="ECO:0000256" key="4">
    <source>
        <dbReference type="ARBA" id="ARBA00022679"/>
    </source>
</evidence>
<keyword evidence="6 14" id="KW-0418">Kinase</keyword>
<dbReference type="SMART" id="SM00388">
    <property type="entry name" value="HisKA"/>
    <property type="match status" value="1"/>
</dbReference>
<dbReference type="SUPFAM" id="SSF55785">
    <property type="entry name" value="PYP-like sensor domain (PAS domain)"/>
    <property type="match status" value="1"/>
</dbReference>
<dbReference type="Pfam" id="PF00072">
    <property type="entry name" value="Response_reg"/>
    <property type="match status" value="1"/>
</dbReference>
<feature type="modified residue" description="4-aspartylphosphate" evidence="11">
    <location>
        <position position="565"/>
    </location>
</feature>
<evidence type="ECO:0000256" key="2">
    <source>
        <dbReference type="ARBA" id="ARBA00012438"/>
    </source>
</evidence>
<dbReference type="AlphaFoldDB" id="A0A1I1LHB2"/>
<dbReference type="Pfam" id="PF02518">
    <property type="entry name" value="HATPase_c"/>
    <property type="match status" value="1"/>
</dbReference>
<evidence type="ECO:0000256" key="10">
    <source>
        <dbReference type="ARBA" id="ARBA00068150"/>
    </source>
</evidence>
<dbReference type="InterPro" id="IPR005467">
    <property type="entry name" value="His_kinase_dom"/>
</dbReference>
<organism evidence="14 15">
    <name type="scientific">Pseudoalteromonas denitrificans DSM 6059</name>
    <dbReference type="NCBI Taxonomy" id="1123010"/>
    <lineage>
        <taxon>Bacteria</taxon>
        <taxon>Pseudomonadati</taxon>
        <taxon>Pseudomonadota</taxon>
        <taxon>Gammaproteobacteria</taxon>
        <taxon>Alteromonadales</taxon>
        <taxon>Pseudoalteromonadaceae</taxon>
        <taxon>Pseudoalteromonas</taxon>
    </lineage>
</organism>
<dbReference type="PANTHER" id="PTHR45339:SF1">
    <property type="entry name" value="HYBRID SIGNAL TRANSDUCTION HISTIDINE KINASE J"/>
    <property type="match status" value="1"/>
</dbReference>
<feature type="domain" description="Response regulatory" evidence="13">
    <location>
        <begin position="513"/>
        <end position="635"/>
    </location>
</feature>
<evidence type="ECO:0000256" key="1">
    <source>
        <dbReference type="ARBA" id="ARBA00000085"/>
    </source>
</evidence>
<dbReference type="FunFam" id="3.30.565.10:FF:000010">
    <property type="entry name" value="Sensor histidine kinase RcsC"/>
    <property type="match status" value="1"/>
</dbReference>
<dbReference type="Gene3D" id="3.30.565.10">
    <property type="entry name" value="Histidine kinase-like ATPase, C-terminal domain"/>
    <property type="match status" value="1"/>
</dbReference>
<dbReference type="InterPro" id="IPR004358">
    <property type="entry name" value="Sig_transdc_His_kin-like_C"/>
</dbReference>
<dbReference type="GO" id="GO:0000155">
    <property type="term" value="F:phosphorelay sensor kinase activity"/>
    <property type="evidence" value="ECO:0007669"/>
    <property type="project" value="InterPro"/>
</dbReference>
<evidence type="ECO:0000256" key="5">
    <source>
        <dbReference type="ARBA" id="ARBA00022741"/>
    </source>
</evidence>
<dbReference type="InterPro" id="IPR003661">
    <property type="entry name" value="HisK_dim/P_dom"/>
</dbReference>
<dbReference type="GO" id="GO:0005524">
    <property type="term" value="F:ATP binding"/>
    <property type="evidence" value="ECO:0007669"/>
    <property type="project" value="UniProtKB-KW"/>
</dbReference>
<dbReference type="CDD" id="cd17546">
    <property type="entry name" value="REC_hyHK_CKI1_RcsC-like"/>
    <property type="match status" value="1"/>
</dbReference>
<dbReference type="SUPFAM" id="SSF47384">
    <property type="entry name" value="Homodimeric domain of signal transducing histidine kinase"/>
    <property type="match status" value="1"/>
</dbReference>
<evidence type="ECO:0000256" key="3">
    <source>
        <dbReference type="ARBA" id="ARBA00022553"/>
    </source>
</evidence>
<dbReference type="Gene3D" id="3.30.450.20">
    <property type="entry name" value="PAS domain"/>
    <property type="match status" value="1"/>
</dbReference>
<evidence type="ECO:0000259" key="12">
    <source>
        <dbReference type="PROSITE" id="PS50109"/>
    </source>
</evidence>
<dbReference type="InterPro" id="IPR011006">
    <property type="entry name" value="CheY-like_superfamily"/>
</dbReference>
<dbReference type="CDD" id="cd00082">
    <property type="entry name" value="HisKA"/>
    <property type="match status" value="1"/>
</dbReference>
<dbReference type="Proteomes" id="UP000198862">
    <property type="component" value="Unassembled WGS sequence"/>
</dbReference>
<dbReference type="STRING" id="1123010.SAMN02745724_02381"/>
<dbReference type="EC" id="2.7.13.3" evidence="2"/>
<keyword evidence="8" id="KW-0902">Two-component regulatory system</keyword>
<dbReference type="Gene3D" id="1.10.287.130">
    <property type="match status" value="1"/>
</dbReference>
<dbReference type="SUPFAM" id="SSF52172">
    <property type="entry name" value="CheY-like"/>
    <property type="match status" value="1"/>
</dbReference>
<dbReference type="SUPFAM" id="SSF55874">
    <property type="entry name" value="ATPase domain of HSP90 chaperone/DNA topoisomerase II/histidine kinase"/>
    <property type="match status" value="1"/>
</dbReference>
<feature type="domain" description="Histidine kinase" evidence="12">
    <location>
        <begin position="152"/>
        <end position="373"/>
    </location>
</feature>
<evidence type="ECO:0000256" key="11">
    <source>
        <dbReference type="PROSITE-ProRule" id="PRU00169"/>
    </source>
</evidence>
<dbReference type="PROSITE" id="PS50110">
    <property type="entry name" value="RESPONSE_REGULATORY"/>
    <property type="match status" value="1"/>
</dbReference>
<dbReference type="CDD" id="cd16922">
    <property type="entry name" value="HATPase_EvgS-ArcB-TorS-like"/>
    <property type="match status" value="1"/>
</dbReference>
<dbReference type="FunFam" id="1.10.287.130:FF:000002">
    <property type="entry name" value="Two-component osmosensing histidine kinase"/>
    <property type="match status" value="1"/>
</dbReference>
<comment type="subunit">
    <text evidence="9">At low DSF concentrations, interacts with RpfF.</text>
</comment>
<dbReference type="InterPro" id="IPR001789">
    <property type="entry name" value="Sig_transdc_resp-reg_receiver"/>
</dbReference>
<keyword evidence="4" id="KW-0808">Transferase</keyword>
<gene>
    <name evidence="14" type="ORF">SAMN02745724_02381</name>
</gene>
<dbReference type="PANTHER" id="PTHR45339">
    <property type="entry name" value="HYBRID SIGNAL TRANSDUCTION HISTIDINE KINASE J"/>
    <property type="match status" value="1"/>
</dbReference>
<evidence type="ECO:0000256" key="6">
    <source>
        <dbReference type="ARBA" id="ARBA00022777"/>
    </source>
</evidence>
<dbReference type="InterPro" id="IPR003594">
    <property type="entry name" value="HATPase_dom"/>
</dbReference>
<protein>
    <recommendedName>
        <fullName evidence="10">Sensory/regulatory protein RpfC</fullName>
        <ecNumber evidence="2">2.7.13.3</ecNumber>
    </recommendedName>
</protein>
<dbReference type="SMART" id="SM00387">
    <property type="entry name" value="HATPase_c"/>
    <property type="match status" value="1"/>
</dbReference>
<evidence type="ECO:0000256" key="8">
    <source>
        <dbReference type="ARBA" id="ARBA00023012"/>
    </source>
</evidence>
<keyword evidence="7" id="KW-0067">ATP-binding</keyword>
<name>A0A1I1LHB2_9GAMM</name>
<dbReference type="RefSeq" id="WP_091983947.1">
    <property type="nucleotide sequence ID" value="NZ_FOLO01000016.1"/>
</dbReference>
<comment type="catalytic activity">
    <reaction evidence="1">
        <text>ATP + protein L-histidine = ADP + protein N-phospho-L-histidine.</text>
        <dbReference type="EC" id="2.7.13.3"/>
    </reaction>
</comment>
<dbReference type="EMBL" id="FOLO01000016">
    <property type="protein sequence ID" value="SFC72429.1"/>
    <property type="molecule type" value="Genomic_DNA"/>
</dbReference>
<accession>A0A1I1LHB2</accession>
<evidence type="ECO:0000256" key="7">
    <source>
        <dbReference type="ARBA" id="ARBA00022840"/>
    </source>
</evidence>
<dbReference type="PRINTS" id="PR00344">
    <property type="entry name" value="BCTRLSENSOR"/>
</dbReference>
<dbReference type="Gene3D" id="3.40.50.2300">
    <property type="match status" value="1"/>
</dbReference>
<proteinExistence type="predicted"/>